<sequence>MKNNKILKTVIVLFIGISILSCKNDDDNSIENDTTSNLIGEWQRSDSDDQYDYKLIFNTDNTGIRTLLETNADGQVISNASTYTWSTSETLLNFEFDDESLTTPFSINSNGQLLLSGLSNLLFNKLQ</sequence>
<keyword evidence="2" id="KW-1185">Reference proteome</keyword>
<evidence type="ECO:0008006" key="3">
    <source>
        <dbReference type="Google" id="ProtNLM"/>
    </source>
</evidence>
<protein>
    <recommendedName>
        <fullName evidence="3">Lipocalin-like domain-containing protein</fullName>
    </recommendedName>
</protein>
<name>A0A5J4G0H4_9FLAO</name>
<dbReference type="EMBL" id="BKCF01000005">
    <property type="protein sequence ID" value="GEQ87072.1"/>
    <property type="molecule type" value="Genomic_DNA"/>
</dbReference>
<dbReference type="Proteomes" id="UP000326994">
    <property type="component" value="Unassembled WGS sequence"/>
</dbReference>
<evidence type="ECO:0000313" key="1">
    <source>
        <dbReference type="EMBL" id="GEQ87072.1"/>
    </source>
</evidence>
<reference evidence="1 2" key="1">
    <citation type="submission" date="2019-08" db="EMBL/GenBank/DDBJ databases">
        <title>Ulvibacter marinistellae sp. nov., isolated from a starfish, Patiria pectinifera.</title>
        <authorList>
            <person name="Kawano K."/>
            <person name="Ushijima N."/>
            <person name="Kihara M."/>
            <person name="Itoh H."/>
        </authorList>
    </citation>
    <scope>NUCLEOTIDE SEQUENCE [LARGE SCALE GENOMIC DNA]</scope>
    <source>
        <strain evidence="1 2">KK4</strain>
    </source>
</reference>
<gene>
    <name evidence="1" type="ORF">ULMS_25800</name>
</gene>
<accession>A0A5J4G0H4</accession>
<dbReference type="PROSITE" id="PS51257">
    <property type="entry name" value="PROKAR_LIPOPROTEIN"/>
    <property type="match status" value="1"/>
</dbReference>
<proteinExistence type="predicted"/>
<organism evidence="1 2">
    <name type="scientific">Patiriisocius marinistellae</name>
    <dbReference type="NCBI Taxonomy" id="2494560"/>
    <lineage>
        <taxon>Bacteria</taxon>
        <taxon>Pseudomonadati</taxon>
        <taxon>Bacteroidota</taxon>
        <taxon>Flavobacteriia</taxon>
        <taxon>Flavobacteriales</taxon>
        <taxon>Flavobacteriaceae</taxon>
        <taxon>Patiriisocius</taxon>
    </lineage>
</organism>
<dbReference type="OrthoDB" id="1451624at2"/>
<dbReference type="AlphaFoldDB" id="A0A5J4G0H4"/>
<evidence type="ECO:0000313" key="2">
    <source>
        <dbReference type="Proteomes" id="UP000326994"/>
    </source>
</evidence>
<comment type="caution">
    <text evidence="1">The sequence shown here is derived from an EMBL/GenBank/DDBJ whole genome shotgun (WGS) entry which is preliminary data.</text>
</comment>